<feature type="compositionally biased region" description="Polar residues" evidence="5">
    <location>
        <begin position="382"/>
        <end position="406"/>
    </location>
</feature>
<feature type="region of interest" description="Disordered" evidence="5">
    <location>
        <begin position="167"/>
        <end position="483"/>
    </location>
</feature>
<comment type="subcellular location">
    <subcellularLocation>
        <location evidence="1">Cell membrane</location>
        <topology evidence="1">Peripheral membrane protein</topology>
    </subcellularLocation>
</comment>
<protein>
    <submittedName>
        <fullName evidence="9">Cell wall protein DAN4</fullName>
    </submittedName>
</protein>
<evidence type="ECO:0000259" key="6">
    <source>
        <dbReference type="PROSITE" id="PS50089"/>
    </source>
</evidence>
<dbReference type="PROSITE" id="PS50089">
    <property type="entry name" value="ZF_RING_2"/>
    <property type="match status" value="1"/>
</dbReference>
<dbReference type="GO" id="GO:0061630">
    <property type="term" value="F:ubiquitin protein ligase activity"/>
    <property type="evidence" value="ECO:0007669"/>
    <property type="project" value="TreeGrafter"/>
</dbReference>
<organism evidence="7">
    <name type="scientific">Musca domestica</name>
    <name type="common">House fly</name>
    <dbReference type="NCBI Taxonomy" id="7370"/>
    <lineage>
        <taxon>Eukaryota</taxon>
        <taxon>Metazoa</taxon>
        <taxon>Ecdysozoa</taxon>
        <taxon>Arthropoda</taxon>
        <taxon>Hexapoda</taxon>
        <taxon>Insecta</taxon>
        <taxon>Pterygota</taxon>
        <taxon>Neoptera</taxon>
        <taxon>Endopterygota</taxon>
        <taxon>Diptera</taxon>
        <taxon>Brachycera</taxon>
        <taxon>Muscomorpha</taxon>
        <taxon>Muscoidea</taxon>
        <taxon>Muscidae</taxon>
        <taxon>Musca</taxon>
    </lineage>
</organism>
<dbReference type="GO" id="GO:0008270">
    <property type="term" value="F:zinc ion binding"/>
    <property type="evidence" value="ECO:0007669"/>
    <property type="project" value="UniProtKB-KW"/>
</dbReference>
<evidence type="ECO:0000256" key="3">
    <source>
        <dbReference type="ARBA" id="ARBA00022833"/>
    </source>
</evidence>
<keyword evidence="2 4" id="KW-0863">Zinc-finger</keyword>
<feature type="compositionally biased region" description="Polar residues" evidence="5">
    <location>
        <begin position="302"/>
        <end position="314"/>
    </location>
</feature>
<dbReference type="InterPro" id="IPR013083">
    <property type="entry name" value="Znf_RING/FYVE/PHD"/>
</dbReference>
<dbReference type="Pfam" id="PF13920">
    <property type="entry name" value="zf-C3HC4_3"/>
    <property type="match status" value="1"/>
</dbReference>
<dbReference type="GO" id="GO:1902042">
    <property type="term" value="P:negative regulation of extrinsic apoptotic signaling pathway via death domain receptors"/>
    <property type="evidence" value="ECO:0007669"/>
    <property type="project" value="TreeGrafter"/>
</dbReference>
<evidence type="ECO:0000313" key="7">
    <source>
        <dbReference type="EnsemblMetazoa" id="MDOA010357-PB"/>
    </source>
</evidence>
<dbReference type="CDD" id="cd15750">
    <property type="entry name" value="FYVE_CARP"/>
    <property type="match status" value="1"/>
</dbReference>
<dbReference type="PANTHER" id="PTHR14879:SF15">
    <property type="entry name" value="E3 UBIQUITIN-PROTEIN LIGASE RIFIFYLIN-LIKE PROTEIN"/>
    <property type="match status" value="1"/>
</dbReference>
<keyword evidence="2 4" id="KW-0479">Metal-binding</keyword>
<dbReference type="PANTHER" id="PTHR14879">
    <property type="entry name" value="CASPASE REGULATOR, RING FINGER DOMAIN-CONTAINING"/>
    <property type="match status" value="1"/>
</dbReference>
<dbReference type="VEuPathDB" id="VectorBase:MDOMA2_001558"/>
<dbReference type="eggNOG" id="KOG4275">
    <property type="taxonomic scope" value="Eukaryota"/>
</dbReference>
<proteinExistence type="predicted"/>
<dbReference type="InterPro" id="IPR036361">
    <property type="entry name" value="SAP_dom_sf"/>
</dbReference>
<evidence type="ECO:0000313" key="8">
    <source>
        <dbReference type="Proteomes" id="UP001652621"/>
    </source>
</evidence>
<dbReference type="RefSeq" id="XP_005191445.1">
    <property type="nucleotide sequence ID" value="XM_005191388.3"/>
</dbReference>
<sequence>MPCEQCHVQFTVFKRKKSCSDCKRYYCHSCLVNTRKHSLLCDRCLLFSRRPLQRSDLVQLKTKDLIFYLQSKHISTAGCVEKEDLIDLVMRMDSNQNPSSSSGSSSKSSSKSTTPQHQQSASEGNGNAGTGGNTNSFDNIKQTCQNFFSSLSENISDSFANLESRACSKSRGDRQNRGAANVTEQPRVATREIPTYASRQQRTASVEVVSPTESTETRTPTTNSNPLPPPQPTERQESPSSPQSPTSTRPSPLTEEQEPKEEESKPSTRIIYEGDCECSDEEELIATFSTRTRSPKIAIEPSISNDETDQTNPGAPSTSASTSKPSSQYSKLEIYINEEEESSHSSFEELGAIGGISDDSKTTTDTTSNTTDQWQILDLKQDGSSNQTMETPDGNGSTTNQQSVDETSPKPQTSAAPPPPPPLRLKKVIRRRSESYLNRRRPQISLEEDDDDEDGTILSVSIPNPTSRIEEETQTSSTTSNTTAKRCCLRCGKNKANIRHQVEKLRKHLESSQMSESDIKQELREFLAYLEQRTKSVEYSDSEAGTSTPSATGLTDNQMATQREFNVSGTSAAFNYFSESDVATNQYEKGSRFINLEDYDSFKQLEGLSVKQLKEVLMLHRVDYKGCCEKQELLDRVGRLWKNLKSTPAVDKLPTDELCKICMDAPIECVILECGHMATCTNCGKVLSECPICRQYIVRVVRFFRA</sequence>
<dbReference type="Pfam" id="PF22968">
    <property type="entry name" value="RNF34L-like_3rd"/>
    <property type="match status" value="1"/>
</dbReference>
<dbReference type="OrthoDB" id="3045089at2759"/>
<dbReference type="CDD" id="cd16500">
    <property type="entry name" value="RING-HC_CARP"/>
    <property type="match status" value="1"/>
</dbReference>
<dbReference type="GeneID" id="101894726"/>
<dbReference type="AlphaFoldDB" id="A0A1I8N0T3"/>
<dbReference type="VEuPathDB" id="VectorBase:MDOA010357"/>
<gene>
    <name evidence="7" type="primary">101894726</name>
    <name evidence="9" type="synonym">LOC101894726</name>
</gene>
<dbReference type="SMART" id="SM00184">
    <property type="entry name" value="RING"/>
    <property type="match status" value="1"/>
</dbReference>
<reference evidence="7" key="1">
    <citation type="submission" date="2020-05" db="UniProtKB">
        <authorList>
            <consortium name="EnsemblMetazoa"/>
        </authorList>
    </citation>
    <scope>IDENTIFICATION</scope>
    <source>
        <strain evidence="7">Aabys</strain>
    </source>
</reference>
<dbReference type="KEGG" id="mde:101894726"/>
<reference evidence="9" key="2">
    <citation type="submission" date="2025-04" db="UniProtKB">
        <authorList>
            <consortium name="RefSeq"/>
        </authorList>
    </citation>
    <scope>IDENTIFICATION</scope>
</reference>
<accession>A0A1I8N0T3</accession>
<dbReference type="EnsemblMetazoa" id="MDOA010357-RB">
    <property type="protein sequence ID" value="MDOA010357-PB"/>
    <property type="gene ID" value="MDOA010357"/>
</dbReference>
<keyword evidence="3" id="KW-0862">Zinc</keyword>
<dbReference type="Proteomes" id="UP001652621">
    <property type="component" value="Unplaced"/>
</dbReference>
<feature type="compositionally biased region" description="Low complexity" evidence="5">
    <location>
        <begin position="206"/>
        <end position="225"/>
    </location>
</feature>
<feature type="compositionally biased region" description="Acidic residues" evidence="5">
    <location>
        <begin position="446"/>
        <end position="455"/>
    </location>
</feature>
<dbReference type="SUPFAM" id="SSF57903">
    <property type="entry name" value="FYVE/PHD zinc finger"/>
    <property type="match status" value="1"/>
</dbReference>
<dbReference type="GO" id="GO:0005737">
    <property type="term" value="C:cytoplasm"/>
    <property type="evidence" value="ECO:0007669"/>
    <property type="project" value="TreeGrafter"/>
</dbReference>
<dbReference type="InterPro" id="IPR011011">
    <property type="entry name" value="Znf_FYVE_PHD"/>
</dbReference>
<dbReference type="InterPro" id="IPR001841">
    <property type="entry name" value="Znf_RING"/>
</dbReference>
<feature type="compositionally biased region" description="Low complexity" evidence="5">
    <location>
        <begin position="94"/>
        <end position="120"/>
    </location>
</feature>
<name>A0A1I8N0T3_MUSDO</name>
<dbReference type="Gene3D" id="1.10.720.140">
    <property type="match status" value="1"/>
</dbReference>
<feature type="domain" description="RING-type" evidence="6">
    <location>
        <begin position="659"/>
        <end position="694"/>
    </location>
</feature>
<keyword evidence="8" id="KW-1185">Reference proteome</keyword>
<feature type="region of interest" description="Disordered" evidence="5">
    <location>
        <begin position="93"/>
        <end position="137"/>
    </location>
</feature>
<feature type="compositionally biased region" description="Acidic residues" evidence="5">
    <location>
        <begin position="274"/>
        <end position="284"/>
    </location>
</feature>
<dbReference type="GO" id="GO:0005886">
    <property type="term" value="C:plasma membrane"/>
    <property type="evidence" value="ECO:0007669"/>
    <property type="project" value="UniProtKB-SubCell"/>
</dbReference>
<dbReference type="SUPFAM" id="SSF68906">
    <property type="entry name" value="SAP domain"/>
    <property type="match status" value="2"/>
</dbReference>
<dbReference type="GO" id="GO:0043161">
    <property type="term" value="P:proteasome-mediated ubiquitin-dependent protein catabolic process"/>
    <property type="evidence" value="ECO:0007669"/>
    <property type="project" value="TreeGrafter"/>
</dbReference>
<evidence type="ECO:0000256" key="5">
    <source>
        <dbReference type="SAM" id="MobiDB-lite"/>
    </source>
</evidence>
<evidence type="ECO:0000256" key="2">
    <source>
        <dbReference type="ARBA" id="ARBA00022771"/>
    </source>
</evidence>
<feature type="compositionally biased region" description="Low complexity" evidence="5">
    <location>
        <begin position="363"/>
        <end position="372"/>
    </location>
</feature>
<feature type="compositionally biased region" description="Low complexity" evidence="5">
    <location>
        <begin position="315"/>
        <end position="331"/>
    </location>
</feature>
<dbReference type="FunFam" id="3.30.40.10:FF:000110">
    <property type="entry name" value="E3 ubiquitin-protein ligase RNF34 isoform X1"/>
    <property type="match status" value="1"/>
</dbReference>
<dbReference type="SUPFAM" id="SSF57850">
    <property type="entry name" value="RING/U-box"/>
    <property type="match status" value="1"/>
</dbReference>
<dbReference type="Gene3D" id="3.30.40.10">
    <property type="entry name" value="Zinc/RING finger domain, C3HC4 (zinc finger)"/>
    <property type="match status" value="1"/>
</dbReference>
<evidence type="ECO:0000256" key="4">
    <source>
        <dbReference type="PROSITE-ProRule" id="PRU00175"/>
    </source>
</evidence>
<evidence type="ECO:0000256" key="1">
    <source>
        <dbReference type="ARBA" id="ARBA00004202"/>
    </source>
</evidence>
<dbReference type="GO" id="GO:0070936">
    <property type="term" value="P:protein K48-linked ubiquitination"/>
    <property type="evidence" value="ECO:0007669"/>
    <property type="project" value="TreeGrafter"/>
</dbReference>
<feature type="compositionally biased region" description="Low complexity" evidence="5">
    <location>
        <begin position="238"/>
        <end position="254"/>
    </location>
</feature>
<dbReference type="InterPro" id="IPR057299">
    <property type="entry name" value="RNF34_RFFL_SAP"/>
</dbReference>
<dbReference type="InterPro" id="IPR055111">
    <property type="entry name" value="RNF34_RFFL_HeH"/>
</dbReference>
<dbReference type="Pfam" id="PF23632">
    <property type="entry name" value="SAP_RNF34_RFFL"/>
    <property type="match status" value="1"/>
</dbReference>
<feature type="compositionally biased region" description="Low complexity" evidence="5">
    <location>
        <begin position="474"/>
        <end position="483"/>
    </location>
</feature>
<evidence type="ECO:0000313" key="9">
    <source>
        <dbReference type="RefSeq" id="XP_005191445.1"/>
    </source>
</evidence>
<dbReference type="InterPro" id="IPR051728">
    <property type="entry name" value="RING-FYVE_E3_ubiquitin-ligase"/>
</dbReference>